<dbReference type="RefSeq" id="WP_134199322.1">
    <property type="nucleotide sequence ID" value="NZ_SOQZ01000002.1"/>
</dbReference>
<sequence length="172" mass="20190">MILKAFREKSNQKYINKLLNSRNVSFSNTKVDKVGVILHLSEFSDFEAFRTFFEFIDIKRNKVKIVAYVEDNKDSNDLWDTYFNPKDFGWNGKIKNVELQTFIDTEFDILISFYKQDVLDLNLISVASKAKFKVGLAGIDDRFYDLIINVAPKEFTLFKNELKKYLTVLNKI</sequence>
<dbReference type="Proteomes" id="UP000294930">
    <property type="component" value="Unassembled WGS sequence"/>
</dbReference>
<evidence type="ECO:0000313" key="2">
    <source>
        <dbReference type="Proteomes" id="UP000294930"/>
    </source>
</evidence>
<comment type="caution">
    <text evidence="1">The sequence shown here is derived from an EMBL/GenBank/DDBJ whole genome shotgun (WGS) entry which is preliminary data.</text>
</comment>
<dbReference type="Pfam" id="PF21857">
    <property type="entry name" value="DUF6913"/>
    <property type="match status" value="1"/>
</dbReference>
<name>A0ABY2G7Z4_9FLAO</name>
<keyword evidence="2" id="KW-1185">Reference proteome</keyword>
<reference evidence="1 2" key="1">
    <citation type="submission" date="2019-03" db="EMBL/GenBank/DDBJ databases">
        <title>Genomic Encyclopedia of Type Strains, Phase III (KMG-III): the genomes of soil and plant-associated and newly described type strains.</title>
        <authorList>
            <person name="Whitman W."/>
        </authorList>
    </citation>
    <scope>NUCLEOTIDE SEQUENCE [LARGE SCALE GENOMIC DNA]</scope>
    <source>
        <strain evidence="1 2">CGMCC 1.10957</strain>
    </source>
</reference>
<dbReference type="InterPro" id="IPR054207">
    <property type="entry name" value="DUF6913"/>
</dbReference>
<accession>A0ABY2G7Z4</accession>
<dbReference type="EMBL" id="SOQZ01000002">
    <property type="protein sequence ID" value="TDY12634.1"/>
    <property type="molecule type" value="Genomic_DNA"/>
</dbReference>
<proteinExistence type="predicted"/>
<evidence type="ECO:0000313" key="1">
    <source>
        <dbReference type="EMBL" id="TDY12634.1"/>
    </source>
</evidence>
<gene>
    <name evidence="1" type="ORF">A8975_1400</name>
</gene>
<protein>
    <submittedName>
        <fullName evidence="1">Uncharacterized protein</fullName>
    </submittedName>
</protein>
<organism evidence="1 2">
    <name type="scientific">Meridianimaribacter flavus</name>
    <dbReference type="NCBI Taxonomy" id="571115"/>
    <lineage>
        <taxon>Bacteria</taxon>
        <taxon>Pseudomonadati</taxon>
        <taxon>Bacteroidota</taxon>
        <taxon>Flavobacteriia</taxon>
        <taxon>Flavobacteriales</taxon>
        <taxon>Flavobacteriaceae</taxon>
        <taxon>Meridianimaribacter</taxon>
    </lineage>
</organism>